<dbReference type="GO" id="GO:0031177">
    <property type="term" value="F:phosphopantetheine binding"/>
    <property type="evidence" value="ECO:0007669"/>
    <property type="project" value="InterPro"/>
</dbReference>
<evidence type="ECO:0000313" key="5">
    <source>
        <dbReference type="EMBL" id="OQE94149.1"/>
    </source>
</evidence>
<dbReference type="InterPro" id="IPR009081">
    <property type="entry name" value="PP-bd_ACP"/>
</dbReference>
<dbReference type="PROSITE" id="PS50075">
    <property type="entry name" value="CARRIER"/>
    <property type="match status" value="1"/>
</dbReference>
<gene>
    <name evidence="5" type="ORF">PENNAL_c0004G09799</name>
</gene>
<protein>
    <recommendedName>
        <fullName evidence="4">Carrier domain-containing protein</fullName>
    </recommendedName>
</protein>
<dbReference type="STRING" id="60175.A0A1V6Z351"/>
<dbReference type="Gene3D" id="3.40.50.720">
    <property type="entry name" value="NAD(P)-binding Rossmann-like Domain"/>
    <property type="match status" value="1"/>
</dbReference>
<dbReference type="PANTHER" id="PTHR43775:SF13">
    <property type="entry name" value="POLYKETIDE SYNTHASE 1"/>
    <property type="match status" value="1"/>
</dbReference>
<keyword evidence="6" id="KW-1185">Reference proteome</keyword>
<dbReference type="Pfam" id="PF08659">
    <property type="entry name" value="KR"/>
    <property type="match status" value="1"/>
</dbReference>
<accession>A0A1V6Z351</accession>
<dbReference type="EMBL" id="MOOB01000004">
    <property type="protein sequence ID" value="OQE94149.1"/>
    <property type="molecule type" value="Genomic_DNA"/>
</dbReference>
<dbReference type="InterPro" id="IPR016039">
    <property type="entry name" value="Thiolase-like"/>
</dbReference>
<organism evidence="5 6">
    <name type="scientific">Penicillium nalgiovense</name>
    <dbReference type="NCBI Taxonomy" id="60175"/>
    <lineage>
        <taxon>Eukaryota</taxon>
        <taxon>Fungi</taxon>
        <taxon>Dikarya</taxon>
        <taxon>Ascomycota</taxon>
        <taxon>Pezizomycotina</taxon>
        <taxon>Eurotiomycetes</taxon>
        <taxon>Eurotiomycetidae</taxon>
        <taxon>Eurotiales</taxon>
        <taxon>Aspergillaceae</taxon>
        <taxon>Penicillium</taxon>
    </lineage>
</organism>
<evidence type="ECO:0000256" key="1">
    <source>
        <dbReference type="ARBA" id="ARBA00022450"/>
    </source>
</evidence>
<dbReference type="InterPro" id="IPR013968">
    <property type="entry name" value="PKS_KR"/>
</dbReference>
<reference evidence="6" key="1">
    <citation type="journal article" date="2017" name="Nat. Microbiol.">
        <title>Global analysis of biosynthetic gene clusters reveals vast potential of secondary metabolite production in Penicillium species.</title>
        <authorList>
            <person name="Nielsen J.C."/>
            <person name="Grijseels S."/>
            <person name="Prigent S."/>
            <person name="Ji B."/>
            <person name="Dainat J."/>
            <person name="Nielsen K.F."/>
            <person name="Frisvad J.C."/>
            <person name="Workman M."/>
            <person name="Nielsen J."/>
        </authorList>
    </citation>
    <scope>NUCLEOTIDE SEQUENCE [LARGE SCALE GENOMIC DNA]</scope>
    <source>
        <strain evidence="6">IBT 13039</strain>
    </source>
</reference>
<feature type="domain" description="Carrier" evidence="4">
    <location>
        <begin position="461"/>
        <end position="538"/>
    </location>
</feature>
<dbReference type="SUPFAM" id="SSF53901">
    <property type="entry name" value="Thiolase-like"/>
    <property type="match status" value="1"/>
</dbReference>
<dbReference type="InterPro" id="IPR036291">
    <property type="entry name" value="NAD(P)-bd_dom_sf"/>
</dbReference>
<dbReference type="InterPro" id="IPR036736">
    <property type="entry name" value="ACP-like_sf"/>
</dbReference>
<evidence type="ECO:0000259" key="4">
    <source>
        <dbReference type="PROSITE" id="PS50075"/>
    </source>
</evidence>
<dbReference type="InterPro" id="IPR006162">
    <property type="entry name" value="Ppantetheine_attach_site"/>
</dbReference>
<dbReference type="OMA" id="MINEWEV"/>
<dbReference type="Pfam" id="PF00109">
    <property type="entry name" value="ketoacyl-synt"/>
    <property type="match status" value="1"/>
</dbReference>
<dbReference type="PANTHER" id="PTHR43775">
    <property type="entry name" value="FATTY ACID SYNTHASE"/>
    <property type="match status" value="1"/>
</dbReference>
<dbReference type="Gene3D" id="1.10.1200.10">
    <property type="entry name" value="ACP-like"/>
    <property type="match status" value="1"/>
</dbReference>
<dbReference type="InterPro" id="IPR014030">
    <property type="entry name" value="Ketoacyl_synth_N"/>
</dbReference>
<dbReference type="Gene3D" id="3.40.47.10">
    <property type="match status" value="1"/>
</dbReference>
<dbReference type="GO" id="GO:0006633">
    <property type="term" value="P:fatty acid biosynthetic process"/>
    <property type="evidence" value="ECO:0007669"/>
    <property type="project" value="TreeGrafter"/>
</dbReference>
<dbReference type="InterPro" id="IPR057326">
    <property type="entry name" value="KR_dom"/>
</dbReference>
<evidence type="ECO:0000313" key="6">
    <source>
        <dbReference type="Proteomes" id="UP000191691"/>
    </source>
</evidence>
<dbReference type="SMART" id="SM00823">
    <property type="entry name" value="PKS_PP"/>
    <property type="match status" value="1"/>
</dbReference>
<dbReference type="InterPro" id="IPR050091">
    <property type="entry name" value="PKS_NRPS_Biosynth_Enz"/>
</dbReference>
<dbReference type="SUPFAM" id="SSF47336">
    <property type="entry name" value="ACP-like"/>
    <property type="match status" value="1"/>
</dbReference>
<keyword evidence="2" id="KW-0597">Phosphoprotein</keyword>
<sequence length="545" mass="58813">MTFENLEHFRPDVEHRCGIRITNVEQNVGVFAAGNFSDYELNNVRDVETIPCTKPPAARPHCIPTSLRSGESKEALVAGCRLSLVPDIWVSMSMSQLFNDEGKTFPFDERATSGFARGEGSGVVILKPLDAALRDKDPVRAVITGKSMGKIVVVPNEGDQAKAVAPKTSSTLLRPDASYILIGGTGGLGRSIAKWMSSKGAKNIVLVSRRAAVDDKVRALIDTLTPLGVRIVVKACDVTSQESVETLVNEEMKDLPPICGVIHGAMVLRDMLFENMSLEDFTAVAHSKVEGAWNLHNTLMNSPLDFLLALSSVAGIIGNRGQAAYSAANAFLDGFIKYRKSLDLPGTSIDLAAVSDAGYLADIDSQRRQEVMKNIGGQMINEWEVLALIGPALTGDLDQPCSGQCITGLRLDSLENNFWAQDERFRVLYQAAKDTLRSSSQHNGLSVPLHVTLSAASSKYEALRVCYEPLAAKLAQVLVLSLEDMDPSIPVVSSGLDSLVAIEIRNWIAREANANVQVLELLSGGSLMALAEVILNKSQAYTCAE</sequence>
<evidence type="ECO:0000256" key="2">
    <source>
        <dbReference type="ARBA" id="ARBA00022553"/>
    </source>
</evidence>
<dbReference type="SMART" id="SM00822">
    <property type="entry name" value="PKS_KR"/>
    <property type="match status" value="1"/>
</dbReference>
<dbReference type="InterPro" id="IPR020841">
    <property type="entry name" value="PKS_Beta-ketoAc_synthase_dom"/>
</dbReference>
<name>A0A1V6Z351_PENNA</name>
<dbReference type="GO" id="GO:0004312">
    <property type="term" value="F:fatty acid synthase activity"/>
    <property type="evidence" value="ECO:0007669"/>
    <property type="project" value="TreeGrafter"/>
</dbReference>
<keyword evidence="3" id="KW-0808">Transferase</keyword>
<dbReference type="SUPFAM" id="SSF51735">
    <property type="entry name" value="NAD(P)-binding Rossmann-fold domains"/>
    <property type="match status" value="1"/>
</dbReference>
<evidence type="ECO:0000256" key="3">
    <source>
        <dbReference type="ARBA" id="ARBA00022679"/>
    </source>
</evidence>
<dbReference type="PROSITE" id="PS00012">
    <property type="entry name" value="PHOSPHOPANTETHEINE"/>
    <property type="match status" value="1"/>
</dbReference>
<dbReference type="SMART" id="SM00825">
    <property type="entry name" value="PKS_KS"/>
    <property type="match status" value="1"/>
</dbReference>
<dbReference type="Proteomes" id="UP000191691">
    <property type="component" value="Unassembled WGS sequence"/>
</dbReference>
<dbReference type="AlphaFoldDB" id="A0A1V6Z351"/>
<comment type="caution">
    <text evidence="5">The sequence shown here is derived from an EMBL/GenBank/DDBJ whole genome shotgun (WGS) entry which is preliminary data.</text>
</comment>
<dbReference type="InterPro" id="IPR020806">
    <property type="entry name" value="PKS_PP-bd"/>
</dbReference>
<proteinExistence type="predicted"/>
<dbReference type="GO" id="GO:0044550">
    <property type="term" value="P:secondary metabolite biosynthetic process"/>
    <property type="evidence" value="ECO:0007669"/>
    <property type="project" value="TreeGrafter"/>
</dbReference>
<dbReference type="Pfam" id="PF23297">
    <property type="entry name" value="ACP_SdgA_C"/>
    <property type="match status" value="1"/>
</dbReference>
<keyword evidence="1" id="KW-0596">Phosphopantetheine</keyword>